<feature type="non-terminal residue" evidence="3">
    <location>
        <position position="250"/>
    </location>
</feature>
<feature type="compositionally biased region" description="Polar residues" evidence="2">
    <location>
        <begin position="148"/>
        <end position="157"/>
    </location>
</feature>
<feature type="coiled-coil region" evidence="1">
    <location>
        <begin position="218"/>
        <end position="248"/>
    </location>
</feature>
<dbReference type="GO" id="GO:0036064">
    <property type="term" value="C:ciliary basal body"/>
    <property type="evidence" value="ECO:0007669"/>
    <property type="project" value="TreeGrafter"/>
</dbReference>
<proteinExistence type="predicted"/>
<feature type="region of interest" description="Disordered" evidence="2">
    <location>
        <begin position="137"/>
        <end position="159"/>
    </location>
</feature>
<dbReference type="GO" id="GO:0034451">
    <property type="term" value="C:centriolar satellite"/>
    <property type="evidence" value="ECO:0007669"/>
    <property type="project" value="TreeGrafter"/>
</dbReference>
<dbReference type="AlphaFoldDB" id="A0A8S3YCW7"/>
<feature type="region of interest" description="Disordered" evidence="2">
    <location>
        <begin position="1"/>
        <end position="108"/>
    </location>
</feature>
<dbReference type="EMBL" id="CAJHNH020000074">
    <property type="protein sequence ID" value="CAG5115099.1"/>
    <property type="molecule type" value="Genomic_DNA"/>
</dbReference>
<organism evidence="3 4">
    <name type="scientific">Candidula unifasciata</name>
    <dbReference type="NCBI Taxonomy" id="100452"/>
    <lineage>
        <taxon>Eukaryota</taxon>
        <taxon>Metazoa</taxon>
        <taxon>Spiralia</taxon>
        <taxon>Lophotrochozoa</taxon>
        <taxon>Mollusca</taxon>
        <taxon>Gastropoda</taxon>
        <taxon>Heterobranchia</taxon>
        <taxon>Euthyneura</taxon>
        <taxon>Panpulmonata</taxon>
        <taxon>Eupulmonata</taxon>
        <taxon>Stylommatophora</taxon>
        <taxon>Helicina</taxon>
        <taxon>Helicoidea</taxon>
        <taxon>Geomitridae</taxon>
        <taxon>Candidula</taxon>
    </lineage>
</organism>
<evidence type="ECO:0000313" key="3">
    <source>
        <dbReference type="EMBL" id="CAG5115099.1"/>
    </source>
</evidence>
<comment type="caution">
    <text evidence="3">The sequence shown here is derived from an EMBL/GenBank/DDBJ whole genome shotgun (WGS) entry which is preliminary data.</text>
</comment>
<sequence length="250" mass="28807">MASRGYQPPKQGRPEPQRQTNWQRSFSSDREDAHSLNSLPGDMRINNWDLSDLHPSNLGVNSKRHKKSKGNPEREREQSLSVDSPPNEKKHHTPSSYPRTKITANTPTSQRVALENIRQHMTFSDMDDEQANIDGERNNERQVRHKQQSLSNGSLNRAHSDDSIRAASLGLLSRNNNMHRSSKERGPDRNEIVARLTQIRDFTKQARSMLDSLERLGNMKRSEDVEKVQRLIRNLQEQEHGYKGLLENSM</sequence>
<accession>A0A8S3YCW7</accession>
<feature type="compositionally biased region" description="Polar residues" evidence="2">
    <location>
        <begin position="17"/>
        <end position="26"/>
    </location>
</feature>
<protein>
    <submittedName>
        <fullName evidence="3">Uncharacterized protein</fullName>
    </submittedName>
</protein>
<dbReference type="GO" id="GO:1905515">
    <property type="term" value="P:non-motile cilium assembly"/>
    <property type="evidence" value="ECO:0007669"/>
    <property type="project" value="TreeGrafter"/>
</dbReference>
<feature type="compositionally biased region" description="Polar residues" evidence="2">
    <location>
        <begin position="94"/>
        <end position="108"/>
    </location>
</feature>
<name>A0A8S3YCW7_9EUPU</name>
<keyword evidence="1" id="KW-0175">Coiled coil</keyword>
<evidence type="ECO:0000256" key="2">
    <source>
        <dbReference type="SAM" id="MobiDB-lite"/>
    </source>
</evidence>
<dbReference type="OrthoDB" id="2125770at2759"/>
<reference evidence="3" key="1">
    <citation type="submission" date="2021-04" db="EMBL/GenBank/DDBJ databases">
        <authorList>
            <consortium name="Molecular Ecology Group"/>
        </authorList>
    </citation>
    <scope>NUCLEOTIDE SEQUENCE</scope>
</reference>
<dbReference type="Proteomes" id="UP000678393">
    <property type="component" value="Unassembled WGS sequence"/>
</dbReference>
<dbReference type="PANTHER" id="PTHR14164">
    <property type="entry name" value="PERICENTRIOLAR MATERIAL 1-RELATED"/>
    <property type="match status" value="1"/>
</dbReference>
<dbReference type="GO" id="GO:0034454">
    <property type="term" value="P:microtubule anchoring at centrosome"/>
    <property type="evidence" value="ECO:0007669"/>
    <property type="project" value="InterPro"/>
</dbReference>
<keyword evidence="4" id="KW-1185">Reference proteome</keyword>
<gene>
    <name evidence="3" type="ORF">CUNI_LOCUS657</name>
</gene>
<dbReference type="GO" id="GO:0071539">
    <property type="term" value="P:protein localization to centrosome"/>
    <property type="evidence" value="ECO:0007669"/>
    <property type="project" value="InterPro"/>
</dbReference>
<dbReference type="PANTHER" id="PTHR14164:SF12">
    <property type="entry name" value="PERICENTRIOLAR MATERIAL 1 PROTEIN"/>
    <property type="match status" value="1"/>
</dbReference>
<evidence type="ECO:0000256" key="1">
    <source>
        <dbReference type="SAM" id="Coils"/>
    </source>
</evidence>
<dbReference type="InterPro" id="IPR024138">
    <property type="entry name" value="Pericentriolar_Pcm1"/>
</dbReference>
<evidence type="ECO:0000313" key="4">
    <source>
        <dbReference type="Proteomes" id="UP000678393"/>
    </source>
</evidence>